<dbReference type="InParanoid" id="A0A1C7MW14"/>
<sequence length="161" mass="17888">MIKQEKDHRFASQISVEIPANAFTGIVDVKPDGFCGFRALAAQIFDDENEFLEAFGQLYDLKACKRIICFGIDEKVGSKKTAMDANTLVENRFWFLALECAQIAACTFGVPVAVYDSDNGNLIFLPVFDKFNCVNFKVIATVIATSTPPRMHISHVILSQI</sequence>
<organism evidence="1 2">
    <name type="scientific">Choanephora cucurbitarum</name>
    <dbReference type="NCBI Taxonomy" id="101091"/>
    <lineage>
        <taxon>Eukaryota</taxon>
        <taxon>Fungi</taxon>
        <taxon>Fungi incertae sedis</taxon>
        <taxon>Mucoromycota</taxon>
        <taxon>Mucoromycotina</taxon>
        <taxon>Mucoromycetes</taxon>
        <taxon>Mucorales</taxon>
        <taxon>Mucorineae</taxon>
        <taxon>Choanephoraceae</taxon>
        <taxon>Choanephoroideae</taxon>
        <taxon>Choanephora</taxon>
    </lineage>
</organism>
<dbReference type="CDD" id="cd22744">
    <property type="entry name" value="OTU"/>
    <property type="match status" value="1"/>
</dbReference>
<proteinExistence type="predicted"/>
<name>A0A1C7MW14_9FUNG</name>
<evidence type="ECO:0000313" key="2">
    <source>
        <dbReference type="Proteomes" id="UP000093000"/>
    </source>
</evidence>
<dbReference type="OrthoDB" id="2379842at2759"/>
<protein>
    <recommendedName>
        <fullName evidence="3">OTU domain-containing protein</fullName>
    </recommendedName>
</protein>
<accession>A0A1C7MW14</accession>
<keyword evidence="2" id="KW-1185">Reference proteome</keyword>
<dbReference type="AlphaFoldDB" id="A0A1C7MW14"/>
<dbReference type="Proteomes" id="UP000093000">
    <property type="component" value="Unassembled WGS sequence"/>
</dbReference>
<gene>
    <name evidence="1" type="ORF">A0J61_11314</name>
</gene>
<comment type="caution">
    <text evidence="1">The sequence shown here is derived from an EMBL/GenBank/DDBJ whole genome shotgun (WGS) entry which is preliminary data.</text>
</comment>
<dbReference type="STRING" id="101091.A0A1C7MW14"/>
<reference evidence="1 2" key="1">
    <citation type="submission" date="2016-03" db="EMBL/GenBank/DDBJ databases">
        <title>Choanephora cucurbitarum.</title>
        <authorList>
            <person name="Min B."/>
            <person name="Park H."/>
            <person name="Park J.-H."/>
            <person name="Shin H.-D."/>
            <person name="Choi I.-G."/>
        </authorList>
    </citation>
    <scope>NUCLEOTIDE SEQUENCE [LARGE SCALE GENOMIC DNA]</scope>
    <source>
        <strain evidence="1 2">KUS-F28377</strain>
    </source>
</reference>
<evidence type="ECO:0000313" key="1">
    <source>
        <dbReference type="EMBL" id="OBZ80636.1"/>
    </source>
</evidence>
<dbReference type="EMBL" id="LUGH01001900">
    <property type="protein sequence ID" value="OBZ80636.1"/>
    <property type="molecule type" value="Genomic_DNA"/>
</dbReference>
<evidence type="ECO:0008006" key="3">
    <source>
        <dbReference type="Google" id="ProtNLM"/>
    </source>
</evidence>